<dbReference type="PROSITE" id="PS51379">
    <property type="entry name" value="4FE4S_FER_2"/>
    <property type="match status" value="1"/>
</dbReference>
<evidence type="ECO:0000313" key="3">
    <source>
        <dbReference type="EMBL" id="GAA3024298.1"/>
    </source>
</evidence>
<accession>A0ABN3YAS4</accession>
<keyword evidence="4" id="KW-1185">Reference proteome</keyword>
<dbReference type="SUPFAM" id="SSF54862">
    <property type="entry name" value="4Fe-4S ferredoxins"/>
    <property type="match status" value="1"/>
</dbReference>
<gene>
    <name evidence="3" type="ORF">GCM10019998_21050</name>
</gene>
<dbReference type="RefSeq" id="WP_068709989.1">
    <property type="nucleotide sequence ID" value="NZ_BAAAXQ010000071.1"/>
</dbReference>
<dbReference type="Pfam" id="PF13370">
    <property type="entry name" value="Fer4_13"/>
    <property type="match status" value="1"/>
</dbReference>
<dbReference type="PANTHER" id="PTHR39163">
    <property type="entry name" value="FERREDOXIN"/>
    <property type="match status" value="1"/>
</dbReference>
<dbReference type="PANTHER" id="PTHR39163:SF1">
    <property type="entry name" value="FERREDOXIN"/>
    <property type="match status" value="1"/>
</dbReference>
<protein>
    <submittedName>
        <fullName evidence="3">Ferredoxin</fullName>
    </submittedName>
</protein>
<evidence type="ECO:0000256" key="1">
    <source>
        <dbReference type="ARBA" id="ARBA00001966"/>
    </source>
</evidence>
<name>A0ABN3YAS4_9ENTE</name>
<evidence type="ECO:0000259" key="2">
    <source>
        <dbReference type="PROSITE" id="PS51379"/>
    </source>
</evidence>
<dbReference type="Proteomes" id="UP001501577">
    <property type="component" value="Unassembled WGS sequence"/>
</dbReference>
<dbReference type="EMBL" id="BAAAXQ010000071">
    <property type="protein sequence ID" value="GAA3024298.1"/>
    <property type="molecule type" value="Genomic_DNA"/>
</dbReference>
<dbReference type="InterPro" id="IPR017896">
    <property type="entry name" value="4Fe4S_Fe-S-bd"/>
</dbReference>
<comment type="caution">
    <text evidence="3">The sequence shown here is derived from an EMBL/GenBank/DDBJ whole genome shotgun (WGS) entry which is preliminary data.</text>
</comment>
<reference evidence="3 4" key="1">
    <citation type="journal article" date="2019" name="Int. J. Syst. Evol. Microbiol.">
        <title>The Global Catalogue of Microorganisms (GCM) 10K type strain sequencing project: providing services to taxonomists for standard genome sequencing and annotation.</title>
        <authorList>
            <consortium name="The Broad Institute Genomics Platform"/>
            <consortium name="The Broad Institute Genome Sequencing Center for Infectious Disease"/>
            <person name="Wu L."/>
            <person name="Ma J."/>
        </authorList>
    </citation>
    <scope>NUCLEOTIDE SEQUENCE [LARGE SCALE GENOMIC DNA]</scope>
    <source>
        <strain evidence="3 4">JCM 8736</strain>
    </source>
</reference>
<proteinExistence type="predicted"/>
<comment type="cofactor">
    <cofactor evidence="1">
        <name>[4Fe-4S] cluster</name>
        <dbReference type="ChEBI" id="CHEBI:49883"/>
    </cofactor>
</comment>
<evidence type="ECO:0000313" key="4">
    <source>
        <dbReference type="Proteomes" id="UP001501577"/>
    </source>
</evidence>
<dbReference type="Gene3D" id="3.30.70.20">
    <property type="match status" value="1"/>
</dbReference>
<organism evidence="3 4">
    <name type="scientific">Tetragenococcus solitarius</name>
    <dbReference type="NCBI Taxonomy" id="71453"/>
    <lineage>
        <taxon>Bacteria</taxon>
        <taxon>Bacillati</taxon>
        <taxon>Bacillota</taxon>
        <taxon>Bacilli</taxon>
        <taxon>Lactobacillales</taxon>
        <taxon>Enterococcaceae</taxon>
        <taxon>Tetragenococcus</taxon>
    </lineage>
</organism>
<sequence>MSRLCKIIPERCIACGLCALHAPDTFDYDDNGIVLFAQETKARQQFIPAKEQEAVINAYKQCPARAILLEK</sequence>
<feature type="domain" description="4Fe-4S ferredoxin-type" evidence="2">
    <location>
        <begin position="3"/>
        <end position="31"/>
    </location>
</feature>
<dbReference type="InterPro" id="IPR052395">
    <property type="entry name" value="ET_Ferredoxin"/>
</dbReference>